<evidence type="ECO:0000259" key="1">
    <source>
        <dbReference type="Pfam" id="PF01636"/>
    </source>
</evidence>
<feature type="non-terminal residue" evidence="2">
    <location>
        <position position="1"/>
    </location>
</feature>
<organism evidence="2">
    <name type="scientific">Streptomyces auratus AGR0001</name>
    <dbReference type="NCBI Taxonomy" id="1160718"/>
    <lineage>
        <taxon>Bacteria</taxon>
        <taxon>Bacillati</taxon>
        <taxon>Actinomycetota</taxon>
        <taxon>Actinomycetes</taxon>
        <taxon>Kitasatosporales</taxon>
        <taxon>Streptomycetaceae</taxon>
        <taxon>Streptomyces</taxon>
    </lineage>
</organism>
<evidence type="ECO:0000313" key="2">
    <source>
        <dbReference type="EMBL" id="EJJ07036.1"/>
    </source>
</evidence>
<dbReference type="InterPro" id="IPR011009">
    <property type="entry name" value="Kinase-like_dom_sf"/>
</dbReference>
<reference evidence="2" key="1">
    <citation type="journal article" date="2012" name="J. Bacteriol.">
        <title>Genome Sequence of Streptomyces auratus Strain AGR0001, a Phoslactomycin-Producing Actinomycete.</title>
        <authorList>
            <person name="Han X."/>
            <person name="Li M."/>
            <person name="Ding Z."/>
            <person name="Zhao J."/>
            <person name="Ji K."/>
            <person name="Wen M."/>
            <person name="Lu T."/>
        </authorList>
    </citation>
    <scope>NUCLEOTIDE SEQUENCE [LARGE SCALE GENOMIC DNA]</scope>
    <source>
        <strain evidence="2">AGR0001</strain>
    </source>
</reference>
<dbReference type="eggNOG" id="COG0510">
    <property type="taxonomic scope" value="Bacteria"/>
</dbReference>
<proteinExistence type="predicted"/>
<dbReference type="HOGENOM" id="CLU_961455_0_0_11"/>
<dbReference type="InterPro" id="IPR002575">
    <property type="entry name" value="Aminoglycoside_PTrfase"/>
</dbReference>
<comment type="caution">
    <text evidence="2">The sequence shown here is derived from an EMBL/GenBank/DDBJ whole genome shotgun (WGS) entry which is preliminary data.</text>
</comment>
<sequence length="289" mass="32188">PVVLPALRPSRVALIQVPMARMAGQTGAMERDEEQPLAGGNVSEGVVRVGDTVRRPVGPWTPAVHALLTHLHEVGFRAAPRPLGIDEQGREVLTYVPGEVVWHGRFSLLEPVRRLAHVARLIREFHDAVRDFTPPPDAQWQVLMPADGSEIIAHQDLAPWNLVVSDQDEWAIIDWDAAAPGTRLGDVAYALHGFIPLSAQPGLQRSDAGERLRIFADAYGLDEAERRQLVPLLSRRTRAMHDFLREQTALGNQPWATLWAEGHGEVWRADAEYIEQREEQWASALLAAR</sequence>
<dbReference type="PATRIC" id="fig|1160718.3.peg.2044"/>
<dbReference type="Pfam" id="PF01636">
    <property type="entry name" value="APH"/>
    <property type="match status" value="1"/>
</dbReference>
<feature type="domain" description="Aminoglycoside phosphotransferase" evidence="1">
    <location>
        <begin position="139"/>
        <end position="209"/>
    </location>
</feature>
<dbReference type="SUPFAM" id="SSF56112">
    <property type="entry name" value="Protein kinase-like (PK-like)"/>
    <property type="match status" value="1"/>
</dbReference>
<dbReference type="STRING" id="1160718.SU9_10104"/>
<accession>J1ZYV7</accession>
<name>J1ZYV7_9ACTN</name>
<protein>
    <recommendedName>
        <fullName evidence="1">Aminoglycoside phosphotransferase domain-containing protein</fullName>
    </recommendedName>
</protein>
<gene>
    <name evidence="2" type="ORF">SU9_10104</name>
</gene>
<dbReference type="Gene3D" id="3.90.1200.10">
    <property type="match status" value="1"/>
</dbReference>
<dbReference type="AlphaFoldDB" id="J1ZYV7"/>
<dbReference type="EMBL" id="AJGV01000068">
    <property type="protein sequence ID" value="EJJ07036.1"/>
    <property type="molecule type" value="Genomic_DNA"/>
</dbReference>